<evidence type="ECO:0000256" key="1">
    <source>
        <dbReference type="SAM" id="MobiDB-lite"/>
    </source>
</evidence>
<sequence length="353" mass="38352">MTMKNMETNTLKRMWDTRPPRIPDDQGGKAVIGGVCEGIGARYQIDPTFIRVLFVALSLAFGGGVFLYLLCWINMPRFGLTRSPWSTIITPKEQLTKAEKKDRDTAWLLLLGLFLFFPLASTGDLRAVLVTFVLFAAGWYLAHQRQPEPPAGLLAGGPEETSTSNGPTVDTSHLTVPEGYEHPGYQAPAWDPLGAAPGLWHLPDPAEAAPTQPKKRNWIWIPVTLLTAATIFTLGVTSEVQRGKYSLFGSAHITVHDVDALPEQTGTSGFIGESYIDFTELEPLSEPKTVNIANNIGSTDIILPANIPVDVNCEVTIGETACPKETQNADADSALLTINVTQRVGSVSAYYAE</sequence>
<feature type="domain" description="Phage shock protein PspC N-terminal" evidence="3">
    <location>
        <begin position="30"/>
        <end position="76"/>
    </location>
</feature>
<feature type="domain" description="Cell wall-active antibiotics response LiaF-like C-terminal" evidence="4">
    <location>
        <begin position="265"/>
        <end position="328"/>
    </location>
</feature>
<evidence type="ECO:0000259" key="3">
    <source>
        <dbReference type="Pfam" id="PF04024"/>
    </source>
</evidence>
<comment type="caution">
    <text evidence="5">The sequence shown here is derived from an EMBL/GenBank/DDBJ whole genome shotgun (WGS) entry which is preliminary data.</text>
</comment>
<evidence type="ECO:0000313" key="6">
    <source>
        <dbReference type="Proteomes" id="UP000185547"/>
    </source>
</evidence>
<dbReference type="Pfam" id="PF09922">
    <property type="entry name" value="LiaF-like_C"/>
    <property type="match status" value="1"/>
</dbReference>
<dbReference type="InterPro" id="IPR024425">
    <property type="entry name" value="LiaF-like_C"/>
</dbReference>
<protein>
    <submittedName>
        <fullName evidence="5">Phage shock protein C (PspC) family protein</fullName>
    </submittedName>
</protein>
<feature type="region of interest" description="Disordered" evidence="1">
    <location>
        <begin position="150"/>
        <end position="169"/>
    </location>
</feature>
<feature type="compositionally biased region" description="Low complexity" evidence="1">
    <location>
        <begin position="151"/>
        <end position="160"/>
    </location>
</feature>
<feature type="transmembrane region" description="Helical" evidence="2">
    <location>
        <begin position="49"/>
        <end position="73"/>
    </location>
</feature>
<dbReference type="AlphaFoldDB" id="A0A9X8NAK8"/>
<evidence type="ECO:0000259" key="4">
    <source>
        <dbReference type="Pfam" id="PF09922"/>
    </source>
</evidence>
<name>A0A9X8NAK8_9CORY</name>
<feature type="transmembrane region" description="Helical" evidence="2">
    <location>
        <begin position="218"/>
        <end position="237"/>
    </location>
</feature>
<gene>
    <name evidence="5" type="ORF">SAMN05421802_1038</name>
</gene>
<organism evidence="5 6">
    <name type="scientific">Corynebacterium afermentans</name>
    <dbReference type="NCBI Taxonomy" id="38286"/>
    <lineage>
        <taxon>Bacteria</taxon>
        <taxon>Bacillati</taxon>
        <taxon>Actinomycetota</taxon>
        <taxon>Actinomycetes</taxon>
        <taxon>Mycobacteriales</taxon>
        <taxon>Corynebacteriaceae</taxon>
        <taxon>Corynebacterium</taxon>
    </lineage>
</organism>
<keyword evidence="2" id="KW-1133">Transmembrane helix</keyword>
<keyword evidence="6" id="KW-1185">Reference proteome</keyword>
<dbReference type="Proteomes" id="UP000185547">
    <property type="component" value="Unassembled WGS sequence"/>
</dbReference>
<dbReference type="EMBL" id="FTMH01000003">
    <property type="protein sequence ID" value="SIP94086.1"/>
    <property type="molecule type" value="Genomic_DNA"/>
</dbReference>
<keyword evidence="2" id="KW-0812">Transmembrane</keyword>
<evidence type="ECO:0000256" key="2">
    <source>
        <dbReference type="SAM" id="Phobius"/>
    </source>
</evidence>
<accession>A0A9X8NAK8</accession>
<dbReference type="Pfam" id="PF04024">
    <property type="entry name" value="PspC"/>
    <property type="match status" value="1"/>
</dbReference>
<keyword evidence="2" id="KW-0472">Membrane</keyword>
<feature type="transmembrane region" description="Helical" evidence="2">
    <location>
        <begin position="107"/>
        <end position="140"/>
    </location>
</feature>
<dbReference type="InterPro" id="IPR007168">
    <property type="entry name" value="Phageshock_PspC_N"/>
</dbReference>
<reference evidence="5 6" key="1">
    <citation type="submission" date="2017-01" db="EMBL/GenBank/DDBJ databases">
        <authorList>
            <person name="Varghese N."/>
            <person name="Submissions S."/>
        </authorList>
    </citation>
    <scope>NUCLEOTIDE SEQUENCE [LARGE SCALE GENOMIC DNA]</scope>
    <source>
        <strain evidence="5 6">DSM 44280</strain>
    </source>
</reference>
<evidence type="ECO:0000313" key="5">
    <source>
        <dbReference type="EMBL" id="SIP94086.1"/>
    </source>
</evidence>
<proteinExistence type="predicted"/>